<evidence type="ECO:0000313" key="8">
    <source>
        <dbReference type="Proteomes" id="UP000193355"/>
    </source>
</evidence>
<dbReference type="EC" id="2.4.99.28" evidence="6"/>
<comment type="similarity">
    <text evidence="6">Belongs to the SEDS family. MrdB/RodA subfamily.</text>
</comment>
<dbReference type="Proteomes" id="UP000193355">
    <property type="component" value="Unassembled WGS sequence"/>
</dbReference>
<name>A0A1X7J9A8_9BACT</name>
<dbReference type="InterPro" id="IPR001182">
    <property type="entry name" value="FtsW/RodA"/>
</dbReference>
<dbReference type="GO" id="GO:0005886">
    <property type="term" value="C:plasma membrane"/>
    <property type="evidence" value="ECO:0007669"/>
    <property type="project" value="UniProtKB-SubCell"/>
</dbReference>
<dbReference type="RefSeq" id="WP_085544312.1">
    <property type="nucleotide sequence ID" value="NZ_FXBB01000010.1"/>
</dbReference>
<dbReference type="GO" id="GO:0008955">
    <property type="term" value="F:peptidoglycan glycosyltransferase activity"/>
    <property type="evidence" value="ECO:0007669"/>
    <property type="project" value="UniProtKB-UniRule"/>
</dbReference>
<keyword evidence="6" id="KW-0961">Cell wall biogenesis/degradation</keyword>
<evidence type="ECO:0000256" key="3">
    <source>
        <dbReference type="ARBA" id="ARBA00022960"/>
    </source>
</evidence>
<comment type="function">
    <text evidence="6">Peptidoglycan polymerase that is essential for cell wall elongation.</text>
</comment>
<dbReference type="PANTHER" id="PTHR30474">
    <property type="entry name" value="CELL CYCLE PROTEIN"/>
    <property type="match status" value="1"/>
</dbReference>
<evidence type="ECO:0000256" key="1">
    <source>
        <dbReference type="ARBA" id="ARBA00004141"/>
    </source>
</evidence>
<comment type="pathway">
    <text evidence="6">Cell wall biogenesis; peptidoglycan biosynthesis.</text>
</comment>
<keyword evidence="8" id="KW-1185">Reference proteome</keyword>
<dbReference type="OrthoDB" id="9812661at2"/>
<evidence type="ECO:0000256" key="5">
    <source>
        <dbReference type="ARBA" id="ARBA00023136"/>
    </source>
</evidence>
<keyword evidence="6" id="KW-0328">Glycosyltransferase</keyword>
<sequence length="373" mass="40512">MSEERGSSVGLLRAIDIPLIIAVLALTSIGIMSIYSAASGVNVSGLALARRQLVWGGLSLLISLLIVKIGYRSIVKSSYILYGVLILFLLFMMVQGEVSKGALRWLSVGPIRIQPSEPGKILLSLFLAKFMAYKEMTDLIDFAKVWALGGLSAFLILIQPDLGTSLVYFTVIFSALIVGGARKRHLLGLIGIGLAILPFAWHGLKSYQKQRLLVFINPESDPLGAGYNVIQSRIAVGSGSLWGKGFMNGTQSKLKFLPEPHTDFIFSVFSEEWGFLGCLLVLALFAFVMWRMISIAIKSKDRRGKVLVGALTGWIWFQTVESVGMSIGLLPVTGAPLPFLSYGGSALVSVFIAIGLVISVGLTDEMERNQYDT</sequence>
<keyword evidence="6" id="KW-1003">Cell membrane</keyword>
<organism evidence="7 8">
    <name type="scientific">Dethiosulfovibrio salsuginis</name>
    <dbReference type="NCBI Taxonomy" id="561720"/>
    <lineage>
        <taxon>Bacteria</taxon>
        <taxon>Thermotogati</taxon>
        <taxon>Synergistota</taxon>
        <taxon>Synergistia</taxon>
        <taxon>Synergistales</taxon>
        <taxon>Dethiosulfovibrionaceae</taxon>
        <taxon>Dethiosulfovibrio</taxon>
    </lineage>
</organism>
<dbReference type="AlphaFoldDB" id="A0A1X7J9A8"/>
<dbReference type="GO" id="GO:0071555">
    <property type="term" value="P:cell wall organization"/>
    <property type="evidence" value="ECO:0007669"/>
    <property type="project" value="UniProtKB-KW"/>
</dbReference>
<dbReference type="UniPathway" id="UPA00219"/>
<dbReference type="NCBIfam" id="TIGR02210">
    <property type="entry name" value="rodA_shape"/>
    <property type="match status" value="1"/>
</dbReference>
<feature type="transmembrane region" description="Helical" evidence="6">
    <location>
        <begin position="20"/>
        <end position="41"/>
    </location>
</feature>
<proteinExistence type="inferred from homology"/>
<dbReference type="GO" id="GO:0051301">
    <property type="term" value="P:cell division"/>
    <property type="evidence" value="ECO:0007669"/>
    <property type="project" value="InterPro"/>
</dbReference>
<dbReference type="GO" id="GO:0015648">
    <property type="term" value="F:lipid-linked peptidoglycan transporter activity"/>
    <property type="evidence" value="ECO:0007669"/>
    <property type="project" value="TreeGrafter"/>
</dbReference>
<keyword evidence="6" id="KW-0573">Peptidoglycan synthesis</keyword>
<feature type="transmembrane region" description="Helical" evidence="6">
    <location>
        <begin position="339"/>
        <end position="362"/>
    </location>
</feature>
<dbReference type="PANTHER" id="PTHR30474:SF1">
    <property type="entry name" value="PEPTIDOGLYCAN GLYCOSYLTRANSFERASE MRDB"/>
    <property type="match status" value="1"/>
</dbReference>
<dbReference type="EMBL" id="FXBB01000010">
    <property type="protein sequence ID" value="SMG24335.1"/>
    <property type="molecule type" value="Genomic_DNA"/>
</dbReference>
<feature type="transmembrane region" description="Helical" evidence="6">
    <location>
        <begin position="273"/>
        <end position="294"/>
    </location>
</feature>
<feature type="transmembrane region" description="Helical" evidence="6">
    <location>
        <begin position="306"/>
        <end position="327"/>
    </location>
</feature>
<evidence type="ECO:0000256" key="4">
    <source>
        <dbReference type="ARBA" id="ARBA00022989"/>
    </source>
</evidence>
<feature type="transmembrane region" description="Helical" evidence="6">
    <location>
        <begin position="165"/>
        <end position="181"/>
    </location>
</feature>
<evidence type="ECO:0000313" key="7">
    <source>
        <dbReference type="EMBL" id="SMG24335.1"/>
    </source>
</evidence>
<dbReference type="GO" id="GO:0009252">
    <property type="term" value="P:peptidoglycan biosynthetic process"/>
    <property type="evidence" value="ECO:0007669"/>
    <property type="project" value="UniProtKB-UniRule"/>
</dbReference>
<dbReference type="STRING" id="561720.SAMN06275492_11019"/>
<dbReference type="InterPro" id="IPR011923">
    <property type="entry name" value="RodA/MrdB"/>
</dbReference>
<reference evidence="8" key="1">
    <citation type="submission" date="2017-04" db="EMBL/GenBank/DDBJ databases">
        <authorList>
            <person name="Varghese N."/>
            <person name="Submissions S."/>
        </authorList>
    </citation>
    <scope>NUCLEOTIDE SEQUENCE [LARGE SCALE GENOMIC DNA]</scope>
    <source>
        <strain evidence="8">USBA 82</strain>
    </source>
</reference>
<feature type="transmembrane region" description="Helical" evidence="6">
    <location>
        <begin position="186"/>
        <end position="204"/>
    </location>
</feature>
<keyword evidence="2 6" id="KW-0812">Transmembrane</keyword>
<protein>
    <recommendedName>
        <fullName evidence="6">Peptidoglycan glycosyltransferase RodA</fullName>
        <shortName evidence="6">PGT</shortName>
        <ecNumber evidence="6">2.4.99.28</ecNumber>
    </recommendedName>
    <alternativeName>
        <fullName evidence="6">Cell elongation protein RodA</fullName>
    </alternativeName>
    <alternativeName>
        <fullName evidence="6">Cell wall polymerase</fullName>
    </alternativeName>
    <alternativeName>
        <fullName evidence="6">Peptidoglycan polymerase</fullName>
        <shortName evidence="6">PG polymerase</shortName>
    </alternativeName>
</protein>
<accession>A0A1X7J9A8</accession>
<comment type="catalytic activity">
    <reaction evidence="6">
        <text>[GlcNAc-(1-&gt;4)-Mur2Ac(oyl-L-Ala-gamma-D-Glu-L-Lys-D-Ala-D-Ala)](n)-di-trans,octa-cis-undecaprenyl diphosphate + beta-D-GlcNAc-(1-&gt;4)-Mur2Ac(oyl-L-Ala-gamma-D-Glu-L-Lys-D-Ala-D-Ala)-di-trans,octa-cis-undecaprenyl diphosphate = [GlcNAc-(1-&gt;4)-Mur2Ac(oyl-L-Ala-gamma-D-Glu-L-Lys-D-Ala-D-Ala)](n+1)-di-trans,octa-cis-undecaprenyl diphosphate + di-trans,octa-cis-undecaprenyl diphosphate + H(+)</text>
        <dbReference type="Rhea" id="RHEA:23708"/>
        <dbReference type="Rhea" id="RHEA-COMP:9602"/>
        <dbReference type="Rhea" id="RHEA-COMP:9603"/>
        <dbReference type="ChEBI" id="CHEBI:15378"/>
        <dbReference type="ChEBI" id="CHEBI:58405"/>
        <dbReference type="ChEBI" id="CHEBI:60033"/>
        <dbReference type="ChEBI" id="CHEBI:78435"/>
        <dbReference type="EC" id="2.4.99.28"/>
    </reaction>
</comment>
<keyword evidence="6" id="KW-0808">Transferase</keyword>
<keyword evidence="4 6" id="KW-1133">Transmembrane helix</keyword>
<evidence type="ECO:0000256" key="2">
    <source>
        <dbReference type="ARBA" id="ARBA00022692"/>
    </source>
</evidence>
<feature type="transmembrane region" description="Helical" evidence="6">
    <location>
        <begin position="53"/>
        <end position="71"/>
    </location>
</feature>
<dbReference type="GO" id="GO:0008360">
    <property type="term" value="P:regulation of cell shape"/>
    <property type="evidence" value="ECO:0007669"/>
    <property type="project" value="UniProtKB-KW"/>
</dbReference>
<dbReference type="GO" id="GO:0032153">
    <property type="term" value="C:cell division site"/>
    <property type="evidence" value="ECO:0007669"/>
    <property type="project" value="TreeGrafter"/>
</dbReference>
<comment type="subcellular location">
    <subcellularLocation>
        <location evidence="6">Cell membrane</location>
        <topology evidence="6">Multi-pass membrane protein</topology>
    </subcellularLocation>
    <subcellularLocation>
        <location evidence="1">Membrane</location>
        <topology evidence="1">Multi-pass membrane protein</topology>
    </subcellularLocation>
</comment>
<keyword evidence="5 6" id="KW-0472">Membrane</keyword>
<dbReference type="Pfam" id="PF01098">
    <property type="entry name" value="FTSW_RODA_SPOVE"/>
    <property type="match status" value="1"/>
</dbReference>
<keyword evidence="3 6" id="KW-0133">Cell shape</keyword>
<gene>
    <name evidence="6" type="primary">rodA</name>
    <name evidence="7" type="ORF">SAMN06275492_11019</name>
</gene>
<dbReference type="HAMAP" id="MF_02079">
    <property type="entry name" value="PGT_RodA"/>
    <property type="match status" value="1"/>
</dbReference>
<evidence type="ECO:0000256" key="6">
    <source>
        <dbReference type="HAMAP-Rule" id="MF_02079"/>
    </source>
</evidence>
<feature type="transmembrane region" description="Helical" evidence="6">
    <location>
        <begin position="77"/>
        <end position="94"/>
    </location>
</feature>